<name>R7VFQ9_CAPTE</name>
<evidence type="ECO:0000313" key="2">
    <source>
        <dbReference type="EnsemblMetazoa" id="CapteP127392"/>
    </source>
</evidence>
<dbReference type="AlphaFoldDB" id="R7VFQ9"/>
<gene>
    <name evidence="1" type="ORF">CAPTEDRAFT_127392</name>
</gene>
<evidence type="ECO:0000313" key="1">
    <source>
        <dbReference type="EMBL" id="ELU17417.1"/>
    </source>
</evidence>
<dbReference type="HOGENOM" id="CLU_2747312_0_0_1"/>
<keyword evidence="3" id="KW-1185">Reference proteome</keyword>
<reference evidence="1 3" key="2">
    <citation type="journal article" date="2013" name="Nature">
        <title>Insights into bilaterian evolution from three spiralian genomes.</title>
        <authorList>
            <person name="Simakov O."/>
            <person name="Marletaz F."/>
            <person name="Cho S.J."/>
            <person name="Edsinger-Gonzales E."/>
            <person name="Havlak P."/>
            <person name="Hellsten U."/>
            <person name="Kuo D.H."/>
            <person name="Larsson T."/>
            <person name="Lv J."/>
            <person name="Arendt D."/>
            <person name="Savage R."/>
            <person name="Osoegawa K."/>
            <person name="de Jong P."/>
            <person name="Grimwood J."/>
            <person name="Chapman J.A."/>
            <person name="Shapiro H."/>
            <person name="Aerts A."/>
            <person name="Otillar R.P."/>
            <person name="Terry A.Y."/>
            <person name="Boore J.L."/>
            <person name="Grigoriev I.V."/>
            <person name="Lindberg D.R."/>
            <person name="Seaver E.C."/>
            <person name="Weisblat D.A."/>
            <person name="Putnam N.H."/>
            <person name="Rokhsar D.S."/>
        </authorList>
    </citation>
    <scope>NUCLEOTIDE SEQUENCE</scope>
    <source>
        <strain evidence="1 3">I ESC-2004</strain>
    </source>
</reference>
<protein>
    <recommendedName>
        <fullName evidence="4">Reverse transcriptase domain-containing protein</fullName>
    </recommendedName>
</protein>
<dbReference type="OrthoDB" id="445826at2759"/>
<reference evidence="2" key="3">
    <citation type="submission" date="2015-06" db="UniProtKB">
        <authorList>
            <consortium name="EnsemblMetazoa"/>
        </authorList>
    </citation>
    <scope>IDENTIFICATION</scope>
</reference>
<dbReference type="EMBL" id="AMQN01004065">
    <property type="status" value="NOT_ANNOTATED_CDS"/>
    <property type="molecule type" value="Genomic_DNA"/>
</dbReference>
<reference evidence="3" key="1">
    <citation type="submission" date="2012-12" db="EMBL/GenBank/DDBJ databases">
        <authorList>
            <person name="Hellsten U."/>
            <person name="Grimwood J."/>
            <person name="Chapman J.A."/>
            <person name="Shapiro H."/>
            <person name="Aerts A."/>
            <person name="Otillar R.P."/>
            <person name="Terry A.Y."/>
            <person name="Boore J.L."/>
            <person name="Simakov O."/>
            <person name="Marletaz F."/>
            <person name="Cho S.-J."/>
            <person name="Edsinger-Gonzales E."/>
            <person name="Havlak P."/>
            <person name="Kuo D.-H."/>
            <person name="Larsson T."/>
            <person name="Lv J."/>
            <person name="Arendt D."/>
            <person name="Savage R."/>
            <person name="Osoegawa K."/>
            <person name="de Jong P."/>
            <person name="Lindberg D.R."/>
            <person name="Seaver E.C."/>
            <person name="Weisblat D.A."/>
            <person name="Putnam N.H."/>
            <person name="Grigoriev I.V."/>
            <person name="Rokhsar D.S."/>
        </authorList>
    </citation>
    <scope>NUCLEOTIDE SEQUENCE</scope>
    <source>
        <strain evidence="3">I ESC-2004</strain>
    </source>
</reference>
<evidence type="ECO:0008006" key="4">
    <source>
        <dbReference type="Google" id="ProtNLM"/>
    </source>
</evidence>
<dbReference type="EnsemblMetazoa" id="CapteT127392">
    <property type="protein sequence ID" value="CapteP127392"/>
    <property type="gene ID" value="CapteG127392"/>
</dbReference>
<dbReference type="EMBL" id="KB292507">
    <property type="protein sequence ID" value="ELU17417.1"/>
    <property type="molecule type" value="Genomic_DNA"/>
</dbReference>
<sequence length="71" mass="8344">VFSKIFERLLDKRLFDFLNLNKTFTPSQYGFRKAFSAEMALADTVNRRTSELDKASYIFGLFLDLKNRLTL</sequence>
<dbReference type="Proteomes" id="UP000014760">
    <property type="component" value="Unassembled WGS sequence"/>
</dbReference>
<organism evidence="1">
    <name type="scientific">Capitella teleta</name>
    <name type="common">Polychaete worm</name>
    <dbReference type="NCBI Taxonomy" id="283909"/>
    <lineage>
        <taxon>Eukaryota</taxon>
        <taxon>Metazoa</taxon>
        <taxon>Spiralia</taxon>
        <taxon>Lophotrochozoa</taxon>
        <taxon>Annelida</taxon>
        <taxon>Polychaeta</taxon>
        <taxon>Sedentaria</taxon>
        <taxon>Scolecida</taxon>
        <taxon>Capitellidae</taxon>
        <taxon>Capitella</taxon>
    </lineage>
</organism>
<feature type="non-terminal residue" evidence="1">
    <location>
        <position position="1"/>
    </location>
</feature>
<proteinExistence type="predicted"/>
<evidence type="ECO:0000313" key="3">
    <source>
        <dbReference type="Proteomes" id="UP000014760"/>
    </source>
</evidence>
<accession>R7VFQ9</accession>